<feature type="compositionally biased region" description="Basic and acidic residues" evidence="9">
    <location>
        <begin position="93"/>
        <end position="115"/>
    </location>
</feature>
<dbReference type="PROSITE" id="PS50082">
    <property type="entry name" value="WD_REPEATS_2"/>
    <property type="match status" value="1"/>
</dbReference>
<evidence type="ECO:0000256" key="9">
    <source>
        <dbReference type="SAM" id="MobiDB-lite"/>
    </source>
</evidence>
<dbReference type="PANTHER" id="PTHR14773:SF0">
    <property type="entry name" value="WD REPEAT-CONTAINING PROTEIN 76"/>
    <property type="match status" value="1"/>
</dbReference>
<evidence type="ECO:0000256" key="4">
    <source>
        <dbReference type="ARBA" id="ARBA00022737"/>
    </source>
</evidence>
<sequence length="580" mass="63791">MADLPSFDFNSFLDNNAATQQELLKESGLTDAVDELKQATASTASAARSKRAPATKKRASTAAGTKRKAADADLGDAPVTRRSTRSMPSRQAKTSDPDEKRKLEEAAEAEARALAAEEDRLRHADRAVEAFEGGTQGAGSTASLLDEFAGLALYDVKAEDGVPKWELSKRPKAEGDKLKKLAAPWDLRAIVKVIPERIYSMAVHPDPQRDLVFVGDKHGHMALWDCTDAGKLDPSYRQGNGSVRDGKPADVGDDGDEDDEDAESPDARQWGKWWHWKAHGRNCVSAIKFRPGERKSVYSSCYDHTLRVQHFDGSGISEEVLDARQFDTDDPMLHSFDFDPTGNELWAVDHDGGLIWRDLRMAKDKAKRWNIDRYKVGCISINPANPNLIATAHLKRTMNLWDLKKIRGLDPDTDYSDVIEAAQLAQYESKYACSSAYFDPTGTRLASTSYDDRVRIWDVEPASKTPISPNTKKDYAPQNSIVHNCQVGRYTTVLRAHWNASPSLPPHVYVGDMQKYIRLYSPDAPSTSKSSAAAKTFDGEGALTAVPAVTAAHPSVPGKYFGGASSGKVSFWTEMLPDGE</sequence>
<dbReference type="GO" id="GO:0006974">
    <property type="term" value="P:DNA damage response"/>
    <property type="evidence" value="ECO:0007669"/>
    <property type="project" value="UniProtKB-KW"/>
</dbReference>
<dbReference type="InterPro" id="IPR001680">
    <property type="entry name" value="WD40_rpt"/>
</dbReference>
<keyword evidence="11" id="KW-1185">Reference proteome</keyword>
<name>A0AAV5GE39_9BASI</name>
<dbReference type="PROSITE" id="PS00678">
    <property type="entry name" value="WD_REPEATS_1"/>
    <property type="match status" value="1"/>
</dbReference>
<feature type="region of interest" description="Disordered" evidence="9">
    <location>
        <begin position="39"/>
        <end position="115"/>
    </location>
</feature>
<dbReference type="Proteomes" id="UP001342314">
    <property type="component" value="Unassembled WGS sequence"/>
</dbReference>
<proteinExistence type="inferred from homology"/>
<dbReference type="Pfam" id="PF00400">
    <property type="entry name" value="WD40"/>
    <property type="match status" value="1"/>
</dbReference>
<dbReference type="InterPro" id="IPR015943">
    <property type="entry name" value="WD40/YVTN_repeat-like_dom_sf"/>
</dbReference>
<evidence type="ECO:0000313" key="10">
    <source>
        <dbReference type="EMBL" id="GJN88393.1"/>
    </source>
</evidence>
<feature type="compositionally biased region" description="Acidic residues" evidence="9">
    <location>
        <begin position="251"/>
        <end position="264"/>
    </location>
</feature>
<keyword evidence="3 7" id="KW-0853">WD repeat</keyword>
<keyword evidence="5 8" id="KW-0227">DNA damage</keyword>
<comment type="similarity">
    <text evidence="1 8">Belongs to the WD repeat DDB2/WDR76 family.</text>
</comment>
<evidence type="ECO:0000256" key="5">
    <source>
        <dbReference type="ARBA" id="ARBA00022763"/>
    </source>
</evidence>
<gene>
    <name evidence="10" type="ORF">Rhopal_001359-T1</name>
</gene>
<dbReference type="GO" id="GO:0003677">
    <property type="term" value="F:DNA binding"/>
    <property type="evidence" value="ECO:0007669"/>
    <property type="project" value="UniProtKB-UniRule"/>
</dbReference>
<dbReference type="AlphaFoldDB" id="A0AAV5GE39"/>
<protein>
    <recommendedName>
        <fullName evidence="2 8">DNA damage-binding protein CMR1</fullName>
    </recommendedName>
</protein>
<dbReference type="SUPFAM" id="SSF50978">
    <property type="entry name" value="WD40 repeat-like"/>
    <property type="match status" value="1"/>
</dbReference>
<dbReference type="Gene3D" id="2.130.10.10">
    <property type="entry name" value="YVTN repeat-like/Quinoprotein amine dehydrogenase"/>
    <property type="match status" value="1"/>
</dbReference>
<keyword evidence="6 8" id="KW-0238">DNA-binding</keyword>
<feature type="region of interest" description="Disordered" evidence="9">
    <location>
        <begin position="235"/>
        <end position="266"/>
    </location>
</feature>
<keyword evidence="4" id="KW-0677">Repeat</keyword>
<feature type="repeat" description="WD" evidence="7">
    <location>
        <begin position="438"/>
        <end position="467"/>
    </location>
</feature>
<comment type="function">
    <text evidence="8">DNA-binding protein that binds to both single- and double-stranded DNA. Binds preferentially to UV-damaged DNA. May be involved in DNA-metabolic processes.</text>
</comment>
<feature type="compositionally biased region" description="Basic residues" evidence="9">
    <location>
        <begin position="48"/>
        <end position="59"/>
    </location>
</feature>
<dbReference type="InterPro" id="IPR050853">
    <property type="entry name" value="WD_repeat_DNA-damage-binding"/>
</dbReference>
<dbReference type="GO" id="GO:0005634">
    <property type="term" value="C:nucleus"/>
    <property type="evidence" value="ECO:0007669"/>
    <property type="project" value="TreeGrafter"/>
</dbReference>
<evidence type="ECO:0000256" key="2">
    <source>
        <dbReference type="ARBA" id="ARBA00021132"/>
    </source>
</evidence>
<evidence type="ECO:0000313" key="11">
    <source>
        <dbReference type="Proteomes" id="UP001342314"/>
    </source>
</evidence>
<dbReference type="PANTHER" id="PTHR14773">
    <property type="entry name" value="WD REPEAT-CONTAINING PROTEIN 76"/>
    <property type="match status" value="1"/>
</dbReference>
<dbReference type="EMBL" id="BQKY01000003">
    <property type="protein sequence ID" value="GJN88393.1"/>
    <property type="molecule type" value="Genomic_DNA"/>
</dbReference>
<dbReference type="SMART" id="SM00320">
    <property type="entry name" value="WD40"/>
    <property type="match status" value="4"/>
</dbReference>
<dbReference type="InterPro" id="IPR019775">
    <property type="entry name" value="WD40_repeat_CS"/>
</dbReference>
<evidence type="ECO:0000256" key="8">
    <source>
        <dbReference type="RuleBase" id="RU365004"/>
    </source>
</evidence>
<accession>A0AAV5GE39</accession>
<reference evidence="10 11" key="1">
    <citation type="submission" date="2021-12" db="EMBL/GenBank/DDBJ databases">
        <title>High titer production of polyol ester of fatty acids by Rhodotorula paludigena BS15 towards product separation-free biomass refinery.</title>
        <authorList>
            <person name="Mano J."/>
            <person name="Ono H."/>
            <person name="Tanaka T."/>
            <person name="Naito K."/>
            <person name="Sushida H."/>
            <person name="Ike M."/>
            <person name="Tokuyasu K."/>
            <person name="Kitaoka M."/>
        </authorList>
    </citation>
    <scope>NUCLEOTIDE SEQUENCE [LARGE SCALE GENOMIC DNA]</scope>
    <source>
        <strain evidence="10 11">BS15</strain>
    </source>
</reference>
<dbReference type="InterPro" id="IPR036322">
    <property type="entry name" value="WD40_repeat_dom_sf"/>
</dbReference>
<dbReference type="GO" id="GO:2000001">
    <property type="term" value="P:regulation of DNA damage checkpoint"/>
    <property type="evidence" value="ECO:0007669"/>
    <property type="project" value="TreeGrafter"/>
</dbReference>
<evidence type="ECO:0000256" key="7">
    <source>
        <dbReference type="PROSITE-ProRule" id="PRU00221"/>
    </source>
</evidence>
<evidence type="ECO:0000256" key="6">
    <source>
        <dbReference type="ARBA" id="ARBA00023125"/>
    </source>
</evidence>
<evidence type="ECO:0000256" key="1">
    <source>
        <dbReference type="ARBA" id="ARBA00005434"/>
    </source>
</evidence>
<comment type="caution">
    <text evidence="10">The sequence shown here is derived from an EMBL/GenBank/DDBJ whole genome shotgun (WGS) entry which is preliminary data.</text>
</comment>
<organism evidence="10 11">
    <name type="scientific">Rhodotorula paludigena</name>
    <dbReference type="NCBI Taxonomy" id="86838"/>
    <lineage>
        <taxon>Eukaryota</taxon>
        <taxon>Fungi</taxon>
        <taxon>Dikarya</taxon>
        <taxon>Basidiomycota</taxon>
        <taxon>Pucciniomycotina</taxon>
        <taxon>Microbotryomycetes</taxon>
        <taxon>Sporidiobolales</taxon>
        <taxon>Sporidiobolaceae</taxon>
        <taxon>Rhodotorula</taxon>
    </lineage>
</organism>
<evidence type="ECO:0000256" key="3">
    <source>
        <dbReference type="ARBA" id="ARBA00022574"/>
    </source>
</evidence>